<dbReference type="EMBL" id="JANPWB010000011">
    <property type="protein sequence ID" value="KAJ1127978.1"/>
    <property type="molecule type" value="Genomic_DNA"/>
</dbReference>
<name>A0AAV7PQG2_PLEWA</name>
<proteinExistence type="predicted"/>
<accession>A0AAV7PQG2</accession>
<sequence length="107" mass="12390">MSERRSREALQGRTWWREAYRSVKKAVLAQRPTRQRWGWRLRRDTVKWLCGGAEMWQSGGGPSTRLQSLEGSGPQLEQHGNVSSILQEKEDDIAKQQEERLSQSPLV</sequence>
<feature type="region of interest" description="Disordered" evidence="1">
    <location>
        <begin position="58"/>
        <end position="107"/>
    </location>
</feature>
<evidence type="ECO:0000256" key="1">
    <source>
        <dbReference type="SAM" id="MobiDB-lite"/>
    </source>
</evidence>
<keyword evidence="3" id="KW-1185">Reference proteome</keyword>
<evidence type="ECO:0000313" key="3">
    <source>
        <dbReference type="Proteomes" id="UP001066276"/>
    </source>
</evidence>
<evidence type="ECO:0000313" key="2">
    <source>
        <dbReference type="EMBL" id="KAJ1127978.1"/>
    </source>
</evidence>
<gene>
    <name evidence="2" type="ORF">NDU88_006371</name>
</gene>
<dbReference type="AlphaFoldDB" id="A0AAV7PQG2"/>
<comment type="caution">
    <text evidence="2">The sequence shown here is derived from an EMBL/GenBank/DDBJ whole genome shotgun (WGS) entry which is preliminary data.</text>
</comment>
<feature type="compositionally biased region" description="Basic and acidic residues" evidence="1">
    <location>
        <begin position="92"/>
        <end position="101"/>
    </location>
</feature>
<reference evidence="2" key="1">
    <citation type="journal article" date="2022" name="bioRxiv">
        <title>Sequencing and chromosome-scale assembly of the giantPleurodeles waltlgenome.</title>
        <authorList>
            <person name="Brown T."/>
            <person name="Elewa A."/>
            <person name="Iarovenko S."/>
            <person name="Subramanian E."/>
            <person name="Araus A.J."/>
            <person name="Petzold A."/>
            <person name="Susuki M."/>
            <person name="Suzuki K.-i.T."/>
            <person name="Hayashi T."/>
            <person name="Toyoda A."/>
            <person name="Oliveira C."/>
            <person name="Osipova E."/>
            <person name="Leigh N.D."/>
            <person name="Simon A."/>
            <person name="Yun M.H."/>
        </authorList>
    </citation>
    <scope>NUCLEOTIDE SEQUENCE</scope>
    <source>
        <strain evidence="2">20211129_DDA</strain>
        <tissue evidence="2">Liver</tissue>
    </source>
</reference>
<protein>
    <submittedName>
        <fullName evidence="2">Uncharacterized protein</fullName>
    </submittedName>
</protein>
<organism evidence="2 3">
    <name type="scientific">Pleurodeles waltl</name>
    <name type="common">Iberian ribbed newt</name>
    <dbReference type="NCBI Taxonomy" id="8319"/>
    <lineage>
        <taxon>Eukaryota</taxon>
        <taxon>Metazoa</taxon>
        <taxon>Chordata</taxon>
        <taxon>Craniata</taxon>
        <taxon>Vertebrata</taxon>
        <taxon>Euteleostomi</taxon>
        <taxon>Amphibia</taxon>
        <taxon>Batrachia</taxon>
        <taxon>Caudata</taxon>
        <taxon>Salamandroidea</taxon>
        <taxon>Salamandridae</taxon>
        <taxon>Pleurodelinae</taxon>
        <taxon>Pleurodeles</taxon>
    </lineage>
</organism>
<dbReference type="Proteomes" id="UP001066276">
    <property type="component" value="Chromosome 7"/>
</dbReference>